<dbReference type="InterPro" id="IPR050237">
    <property type="entry name" value="ATP-dep_AMP-bd_enzyme"/>
</dbReference>
<dbReference type="InterPro" id="IPR025110">
    <property type="entry name" value="AMP-bd_C"/>
</dbReference>
<protein>
    <submittedName>
        <fullName evidence="3">Long-chain fatty acid--CoA ligase</fullName>
    </submittedName>
</protein>
<feature type="domain" description="AMP-binding enzyme C-terminal" evidence="2">
    <location>
        <begin position="405"/>
        <end position="479"/>
    </location>
</feature>
<keyword evidence="4" id="KW-1185">Reference proteome</keyword>
<comment type="caution">
    <text evidence="3">The sequence shown here is derived from an EMBL/GenBank/DDBJ whole genome shotgun (WGS) entry which is preliminary data.</text>
</comment>
<dbReference type="RefSeq" id="WP_259546871.1">
    <property type="nucleotide sequence ID" value="NZ_BAABHW010000001.1"/>
</dbReference>
<feature type="domain" description="AMP-dependent synthetase/ligase" evidence="1">
    <location>
        <begin position="16"/>
        <end position="354"/>
    </location>
</feature>
<sequence length="494" mass="53083">MIADKTNLSDLLYSLARDHGDKPALVQRPKSVTYAELPLQVSQLARQMAAEGVQAGDHVGIAHRDSLNVVKAMMAAWMLDAVAVPVDFRLRGDDRARLVADFDLAVLFEDRPMPGQDYASIQWTPEFEEDCARQPSTPLPTQGGNPALISLSSGTTGRPLGVVISHRTMMMRMLSYSMECAYPTGAKFLNAFPLSFSASRNHTLAHLMRGGTIHFHPPTFGASELAERINAEGMTFVFAVPATVSALLEIAGEREGPLFPAVEMIYCGGSGISAQDMIAAHEKLSPNVIHCYSSTLSGTVSVLSGENVRARAQTSGKILPTVRLEVVDPKGDPLPVGETGALRVRSPGLADGFYNARDREDGDRIRDGWGYTGDIGHIDEAGFLTIEGRTTDMIIRGGLNVFPAEVEAVVENLDGVSEAVAVGFPDKAMGEEIAVFVVPRAGNLAEADVFAQCQLALPPGKRPSRVEIVESLPRNTNGKILRRDLKARLAGPEG</sequence>
<name>A0ABP9KX36_9RHOB</name>
<dbReference type="Gene3D" id="3.30.300.30">
    <property type="match status" value="1"/>
</dbReference>
<evidence type="ECO:0000259" key="1">
    <source>
        <dbReference type="Pfam" id="PF00501"/>
    </source>
</evidence>
<evidence type="ECO:0000259" key="2">
    <source>
        <dbReference type="Pfam" id="PF13193"/>
    </source>
</evidence>
<dbReference type="Pfam" id="PF00501">
    <property type="entry name" value="AMP-binding"/>
    <property type="match status" value="1"/>
</dbReference>
<accession>A0ABP9KX36</accession>
<dbReference type="SUPFAM" id="SSF56801">
    <property type="entry name" value="Acetyl-CoA synthetase-like"/>
    <property type="match status" value="1"/>
</dbReference>
<dbReference type="InterPro" id="IPR045851">
    <property type="entry name" value="AMP-bd_C_sf"/>
</dbReference>
<dbReference type="Proteomes" id="UP001499910">
    <property type="component" value="Unassembled WGS sequence"/>
</dbReference>
<dbReference type="Gene3D" id="3.40.50.12780">
    <property type="entry name" value="N-terminal domain of ligase-like"/>
    <property type="match status" value="1"/>
</dbReference>
<dbReference type="Pfam" id="PF13193">
    <property type="entry name" value="AMP-binding_C"/>
    <property type="match status" value="1"/>
</dbReference>
<evidence type="ECO:0000313" key="4">
    <source>
        <dbReference type="Proteomes" id="UP001499910"/>
    </source>
</evidence>
<dbReference type="PANTHER" id="PTHR43767">
    <property type="entry name" value="LONG-CHAIN-FATTY-ACID--COA LIGASE"/>
    <property type="match status" value="1"/>
</dbReference>
<gene>
    <name evidence="3" type="ORF">GCM10023209_04780</name>
</gene>
<dbReference type="PANTHER" id="PTHR43767:SF1">
    <property type="entry name" value="NONRIBOSOMAL PEPTIDE SYNTHASE PES1 (EUROFUNG)-RELATED"/>
    <property type="match status" value="1"/>
</dbReference>
<reference evidence="4" key="1">
    <citation type="journal article" date="2019" name="Int. J. Syst. Evol. Microbiol.">
        <title>The Global Catalogue of Microorganisms (GCM) 10K type strain sequencing project: providing services to taxonomists for standard genome sequencing and annotation.</title>
        <authorList>
            <consortium name="The Broad Institute Genomics Platform"/>
            <consortium name="The Broad Institute Genome Sequencing Center for Infectious Disease"/>
            <person name="Wu L."/>
            <person name="Ma J."/>
        </authorList>
    </citation>
    <scope>NUCLEOTIDE SEQUENCE [LARGE SCALE GENOMIC DNA]</scope>
    <source>
        <strain evidence="4">JCM 18015</strain>
    </source>
</reference>
<dbReference type="InterPro" id="IPR042099">
    <property type="entry name" value="ANL_N_sf"/>
</dbReference>
<evidence type="ECO:0000313" key="3">
    <source>
        <dbReference type="EMBL" id="GAA5066319.1"/>
    </source>
</evidence>
<dbReference type="GO" id="GO:0016874">
    <property type="term" value="F:ligase activity"/>
    <property type="evidence" value="ECO:0007669"/>
    <property type="project" value="UniProtKB-KW"/>
</dbReference>
<organism evidence="3 4">
    <name type="scientific">[Roseibacterium] beibuensis</name>
    <dbReference type="NCBI Taxonomy" id="1193142"/>
    <lineage>
        <taxon>Bacteria</taxon>
        <taxon>Pseudomonadati</taxon>
        <taxon>Pseudomonadota</taxon>
        <taxon>Alphaproteobacteria</taxon>
        <taxon>Rhodobacterales</taxon>
        <taxon>Roseobacteraceae</taxon>
        <taxon>Roseicyclus</taxon>
    </lineage>
</organism>
<dbReference type="InterPro" id="IPR000873">
    <property type="entry name" value="AMP-dep_synth/lig_dom"/>
</dbReference>
<dbReference type="EMBL" id="BAABHW010000001">
    <property type="protein sequence ID" value="GAA5066319.1"/>
    <property type="molecule type" value="Genomic_DNA"/>
</dbReference>
<keyword evidence="3" id="KW-0436">Ligase</keyword>
<proteinExistence type="predicted"/>